<evidence type="ECO:0000313" key="3">
    <source>
        <dbReference type="EMBL" id="KAJ9162708.1"/>
    </source>
</evidence>
<dbReference type="Proteomes" id="UP001174677">
    <property type="component" value="Chromosome 13"/>
</dbReference>
<keyword evidence="1" id="KW-0520">NAD</keyword>
<dbReference type="EMBL" id="JARPOI010000013">
    <property type="protein sequence ID" value="KAJ9162708.1"/>
    <property type="molecule type" value="Genomic_DNA"/>
</dbReference>
<dbReference type="Gene3D" id="3.40.50.10140">
    <property type="entry name" value="Toll/interleukin-1 receptor homology (TIR) domain"/>
    <property type="match status" value="1"/>
</dbReference>
<reference evidence="3" key="1">
    <citation type="journal article" date="2023" name="Plant Biotechnol. J.">
        <title>Chromosome-level wild Hevea brasiliensis genome provides new tools for genomic-assisted breeding and valuable loci to elevate rubber yield.</title>
        <authorList>
            <person name="Cheng H."/>
            <person name="Song X."/>
            <person name="Hu Y."/>
            <person name="Wu T."/>
            <person name="Yang Q."/>
            <person name="An Z."/>
            <person name="Feng S."/>
            <person name="Deng Z."/>
            <person name="Wu W."/>
            <person name="Zeng X."/>
            <person name="Tu M."/>
            <person name="Wang X."/>
            <person name="Huang H."/>
        </authorList>
    </citation>
    <scope>NUCLEOTIDE SEQUENCE</scope>
    <source>
        <strain evidence="3">MT/VB/25A 57/8</strain>
    </source>
</reference>
<feature type="domain" description="TIR" evidence="2">
    <location>
        <begin position="18"/>
        <end position="168"/>
    </location>
</feature>
<dbReference type="InterPro" id="IPR035897">
    <property type="entry name" value="Toll_tir_struct_dom_sf"/>
</dbReference>
<evidence type="ECO:0000256" key="1">
    <source>
        <dbReference type="ARBA" id="ARBA00023027"/>
    </source>
</evidence>
<protein>
    <recommendedName>
        <fullName evidence="2">TIR domain-containing protein</fullName>
    </recommendedName>
</protein>
<evidence type="ECO:0000313" key="4">
    <source>
        <dbReference type="Proteomes" id="UP001174677"/>
    </source>
</evidence>
<proteinExistence type="predicted"/>
<dbReference type="PANTHER" id="PTHR32009:SF154">
    <property type="entry name" value="TIR DOMAIN-CONTAINING PROTEIN"/>
    <property type="match status" value="1"/>
</dbReference>
<evidence type="ECO:0000259" key="2">
    <source>
        <dbReference type="PROSITE" id="PS50104"/>
    </source>
</evidence>
<dbReference type="Pfam" id="PF01582">
    <property type="entry name" value="TIR"/>
    <property type="match status" value="1"/>
</dbReference>
<comment type="caution">
    <text evidence="3">The sequence shown here is derived from an EMBL/GenBank/DDBJ whole genome shotgun (WGS) entry which is preliminary data.</text>
</comment>
<dbReference type="SMART" id="SM00255">
    <property type="entry name" value="TIR"/>
    <property type="match status" value="1"/>
</dbReference>
<name>A0ABQ9L804_HEVBR</name>
<dbReference type="PANTHER" id="PTHR32009">
    <property type="entry name" value="TMV RESISTANCE PROTEIN N-LIKE"/>
    <property type="match status" value="1"/>
</dbReference>
<accession>A0ABQ9L804</accession>
<keyword evidence="4" id="KW-1185">Reference proteome</keyword>
<dbReference type="PROSITE" id="PS50104">
    <property type="entry name" value="TIR"/>
    <property type="match status" value="1"/>
</dbReference>
<dbReference type="InterPro" id="IPR000157">
    <property type="entry name" value="TIR_dom"/>
</dbReference>
<sequence length="168" mass="19242">MAKSKAQQASSCTSRCKCNYDVFLSFRGEDTRKKFTDHLYTALIQAGIHTFRDDDELKKGENIEIGTKKAIQESRLSIIVFSNGYASSRWCLDELVMIMERSRTVEHTVVPVFDDVDPTEVSQQNGRFGEAFAAHEQFFIQEMKYRVEGWRAALREVADIGGFVLQDR</sequence>
<gene>
    <name evidence="3" type="ORF">P3X46_022464</name>
</gene>
<organism evidence="3 4">
    <name type="scientific">Hevea brasiliensis</name>
    <name type="common">Para rubber tree</name>
    <name type="synonym">Siphonia brasiliensis</name>
    <dbReference type="NCBI Taxonomy" id="3981"/>
    <lineage>
        <taxon>Eukaryota</taxon>
        <taxon>Viridiplantae</taxon>
        <taxon>Streptophyta</taxon>
        <taxon>Embryophyta</taxon>
        <taxon>Tracheophyta</taxon>
        <taxon>Spermatophyta</taxon>
        <taxon>Magnoliopsida</taxon>
        <taxon>eudicotyledons</taxon>
        <taxon>Gunneridae</taxon>
        <taxon>Pentapetalae</taxon>
        <taxon>rosids</taxon>
        <taxon>fabids</taxon>
        <taxon>Malpighiales</taxon>
        <taxon>Euphorbiaceae</taxon>
        <taxon>Crotonoideae</taxon>
        <taxon>Micrandreae</taxon>
        <taxon>Hevea</taxon>
    </lineage>
</organism>
<dbReference type="SUPFAM" id="SSF52200">
    <property type="entry name" value="Toll/Interleukin receptor TIR domain"/>
    <property type="match status" value="1"/>
</dbReference>